<evidence type="ECO:0000313" key="9">
    <source>
        <dbReference type="EMBL" id="TMI80215.1"/>
    </source>
</evidence>
<dbReference type="SUPFAM" id="SSF161098">
    <property type="entry name" value="MetI-like"/>
    <property type="match status" value="1"/>
</dbReference>
<dbReference type="EMBL" id="VBAN01000273">
    <property type="protein sequence ID" value="TMI80215.1"/>
    <property type="molecule type" value="Genomic_DNA"/>
</dbReference>
<comment type="subcellular location">
    <subcellularLocation>
        <location evidence="1 7">Cell membrane</location>
        <topology evidence="1 7">Multi-pass membrane protein</topology>
    </subcellularLocation>
</comment>
<proteinExistence type="inferred from homology"/>
<evidence type="ECO:0000256" key="4">
    <source>
        <dbReference type="ARBA" id="ARBA00022692"/>
    </source>
</evidence>
<dbReference type="GO" id="GO:0005886">
    <property type="term" value="C:plasma membrane"/>
    <property type="evidence" value="ECO:0007669"/>
    <property type="project" value="UniProtKB-SubCell"/>
</dbReference>
<gene>
    <name evidence="9" type="ORF">E6H03_08795</name>
</gene>
<dbReference type="CDD" id="cd06261">
    <property type="entry name" value="TM_PBP2"/>
    <property type="match status" value="1"/>
</dbReference>
<feature type="transmembrane region" description="Helical" evidence="7">
    <location>
        <begin position="100"/>
        <end position="122"/>
    </location>
</feature>
<comment type="similarity">
    <text evidence="7">Belongs to the binding-protein-dependent transport system permease family.</text>
</comment>
<evidence type="ECO:0000256" key="6">
    <source>
        <dbReference type="ARBA" id="ARBA00023136"/>
    </source>
</evidence>
<protein>
    <submittedName>
        <fullName evidence="9">ABC transporter permease</fullName>
    </submittedName>
</protein>
<keyword evidence="3" id="KW-1003">Cell membrane</keyword>
<comment type="caution">
    <text evidence="9">The sequence shown here is derived from an EMBL/GenBank/DDBJ whole genome shotgun (WGS) entry which is preliminary data.</text>
</comment>
<dbReference type="InterPro" id="IPR000515">
    <property type="entry name" value="MetI-like"/>
</dbReference>
<feature type="transmembrane region" description="Helical" evidence="7">
    <location>
        <begin position="142"/>
        <end position="171"/>
    </location>
</feature>
<evidence type="ECO:0000256" key="1">
    <source>
        <dbReference type="ARBA" id="ARBA00004651"/>
    </source>
</evidence>
<feature type="transmembrane region" description="Helical" evidence="7">
    <location>
        <begin position="264"/>
        <end position="287"/>
    </location>
</feature>
<dbReference type="PROSITE" id="PS50928">
    <property type="entry name" value="ABC_TM1"/>
    <property type="match status" value="1"/>
</dbReference>
<sequence length="304" mass="31943">MAGSTLVFEAPRSAPRAQRASPVRRLLRSPSGAVGAALLAVLLAAGFVSSVVTPYDPAAQNLDLTVHPPSLTPVHGAVHLLGTDQLGRDVFSRLLVGLRISLLVALAVVPLSTLVGLTVGMVTGYRGGWLDVALMRLVDAQLSIPTLLLTVAVVAVLGSGLLQIVAVLVIAGWPGYARVVRAEVLSLRDREFAAAARAVGASDFRILAQHVLPNVLPTVLVLATLHLPVVIVLEAALSFLGLGIQPPTPSLGQMLGYSQDLVWQAWWMPTIPGVAITVVVLAFNLLGDRMRDVLDPRLRGLGPV</sequence>
<name>A0A537J9N4_9BACT</name>
<dbReference type="InterPro" id="IPR050366">
    <property type="entry name" value="BP-dependent_transpt_permease"/>
</dbReference>
<feature type="transmembrane region" description="Helical" evidence="7">
    <location>
        <begin position="215"/>
        <end position="244"/>
    </location>
</feature>
<keyword evidence="5 7" id="KW-1133">Transmembrane helix</keyword>
<dbReference type="Pfam" id="PF00528">
    <property type="entry name" value="BPD_transp_1"/>
    <property type="match status" value="1"/>
</dbReference>
<dbReference type="GO" id="GO:0055085">
    <property type="term" value="P:transmembrane transport"/>
    <property type="evidence" value="ECO:0007669"/>
    <property type="project" value="InterPro"/>
</dbReference>
<evidence type="ECO:0000256" key="2">
    <source>
        <dbReference type="ARBA" id="ARBA00022448"/>
    </source>
</evidence>
<dbReference type="PANTHER" id="PTHR43386">
    <property type="entry name" value="OLIGOPEPTIDE TRANSPORT SYSTEM PERMEASE PROTEIN APPC"/>
    <property type="match status" value="1"/>
</dbReference>
<evidence type="ECO:0000313" key="10">
    <source>
        <dbReference type="Proteomes" id="UP000318093"/>
    </source>
</evidence>
<feature type="transmembrane region" description="Helical" evidence="7">
    <location>
        <begin position="32"/>
        <end position="52"/>
    </location>
</feature>
<evidence type="ECO:0000256" key="5">
    <source>
        <dbReference type="ARBA" id="ARBA00022989"/>
    </source>
</evidence>
<dbReference type="Gene3D" id="1.10.3720.10">
    <property type="entry name" value="MetI-like"/>
    <property type="match status" value="1"/>
</dbReference>
<keyword evidence="2 7" id="KW-0813">Transport</keyword>
<evidence type="ECO:0000259" key="8">
    <source>
        <dbReference type="PROSITE" id="PS50928"/>
    </source>
</evidence>
<dbReference type="Proteomes" id="UP000318093">
    <property type="component" value="Unassembled WGS sequence"/>
</dbReference>
<feature type="domain" description="ABC transmembrane type-1" evidence="8">
    <location>
        <begin position="98"/>
        <end position="287"/>
    </location>
</feature>
<keyword evidence="6 7" id="KW-0472">Membrane</keyword>
<accession>A0A537J9N4</accession>
<evidence type="ECO:0000256" key="3">
    <source>
        <dbReference type="ARBA" id="ARBA00022475"/>
    </source>
</evidence>
<evidence type="ECO:0000256" key="7">
    <source>
        <dbReference type="RuleBase" id="RU363032"/>
    </source>
</evidence>
<organism evidence="9 10">
    <name type="scientific">Candidatus Segetimicrobium genomatis</name>
    <dbReference type="NCBI Taxonomy" id="2569760"/>
    <lineage>
        <taxon>Bacteria</taxon>
        <taxon>Bacillati</taxon>
        <taxon>Candidatus Sysuimicrobiota</taxon>
        <taxon>Candidatus Sysuimicrobiia</taxon>
        <taxon>Candidatus Sysuimicrobiales</taxon>
        <taxon>Candidatus Segetimicrobiaceae</taxon>
        <taxon>Candidatus Segetimicrobium</taxon>
    </lineage>
</organism>
<dbReference type="AlphaFoldDB" id="A0A537J9N4"/>
<reference evidence="9 10" key="1">
    <citation type="journal article" date="2019" name="Nat. Microbiol.">
        <title>Mediterranean grassland soil C-N compound turnover is dependent on rainfall and depth, and is mediated by genomically divergent microorganisms.</title>
        <authorList>
            <person name="Diamond S."/>
            <person name="Andeer P.F."/>
            <person name="Li Z."/>
            <person name="Crits-Christoph A."/>
            <person name="Burstein D."/>
            <person name="Anantharaman K."/>
            <person name="Lane K.R."/>
            <person name="Thomas B.C."/>
            <person name="Pan C."/>
            <person name="Northen T.R."/>
            <person name="Banfield J.F."/>
        </authorList>
    </citation>
    <scope>NUCLEOTIDE SEQUENCE [LARGE SCALE GENOMIC DNA]</scope>
    <source>
        <strain evidence="9">NP_6</strain>
    </source>
</reference>
<keyword evidence="4 7" id="KW-0812">Transmembrane</keyword>
<dbReference type="InterPro" id="IPR035906">
    <property type="entry name" value="MetI-like_sf"/>
</dbReference>
<dbReference type="PANTHER" id="PTHR43386:SF1">
    <property type="entry name" value="D,D-DIPEPTIDE TRANSPORT SYSTEM PERMEASE PROTEIN DDPC-RELATED"/>
    <property type="match status" value="1"/>
</dbReference>